<dbReference type="Proteomes" id="UP000020218">
    <property type="component" value="Unassembled WGS sequence"/>
</dbReference>
<dbReference type="GO" id="GO:0004803">
    <property type="term" value="F:transposase activity"/>
    <property type="evidence" value="ECO:0007669"/>
    <property type="project" value="InterPro"/>
</dbReference>
<protein>
    <submittedName>
        <fullName evidence="6">Transposase DDE domain protein</fullName>
    </submittedName>
</protein>
<evidence type="ECO:0000313" key="6">
    <source>
        <dbReference type="EMBL" id="EXI65343.1"/>
    </source>
</evidence>
<comment type="similarity">
    <text evidence="1">Belongs to the transposase 11 family.</text>
</comment>
<dbReference type="AlphaFoldDB" id="A0A011M6T7"/>
<name>A0A011M6T7_9PROT</name>
<keyword evidence="2" id="KW-0815">Transposition</keyword>
<dbReference type="InterPro" id="IPR047959">
    <property type="entry name" value="Transpos_IS5"/>
</dbReference>
<evidence type="ECO:0000256" key="1">
    <source>
        <dbReference type="ARBA" id="ARBA00010075"/>
    </source>
</evidence>
<gene>
    <name evidence="6" type="ORF">AW08_03262</name>
</gene>
<keyword evidence="4" id="KW-0233">DNA recombination</keyword>
<keyword evidence="3" id="KW-0238">DNA-binding</keyword>
<keyword evidence="7" id="KW-1185">Reference proteome</keyword>
<dbReference type="PATRIC" id="fig|1454001.3.peg.3309"/>
<evidence type="ECO:0000313" key="7">
    <source>
        <dbReference type="Proteomes" id="UP000020218"/>
    </source>
</evidence>
<sequence>MRGFVRIDLSREAVPDATTLLQFRHLLEEKDLTKAVFAAINAQLTAQGLMMREGTIADATIIPAPPSVKNEAKARDPEMHQTKKGNQWHFGMKAHIGVDAESGLVHTVVGTAANVADVAQTAEVLHGEEKVVHLDAGYTGVEKREDLKDRDIDWQVATKRSKLKAIPKESQLGTLLRRLESVKASIRSKVEHPFHALAAMEEGADAIARKVVALAKGGDMSAARLVIERLVPVAKERPIFLALPDTGSAEGIAEAQNAILQAVAAGDLLPGEAATLAGIVEARRKAVETQELEQRISALEEMK</sequence>
<comment type="caution">
    <text evidence="6">The sequence shown here is derived from an EMBL/GenBank/DDBJ whole genome shotgun (WGS) entry which is preliminary data.</text>
</comment>
<dbReference type="InterPro" id="IPR002559">
    <property type="entry name" value="Transposase_11"/>
</dbReference>
<dbReference type="NCBIfam" id="NF033581">
    <property type="entry name" value="transpos_IS5_4"/>
    <property type="match status" value="1"/>
</dbReference>
<dbReference type="PANTHER" id="PTHR35604">
    <property type="entry name" value="TRANSPOSASE INSH FOR INSERTION SEQUENCE ELEMENT IS5A-RELATED"/>
    <property type="match status" value="1"/>
</dbReference>
<proteinExistence type="inferred from homology"/>
<dbReference type="Pfam" id="PF01609">
    <property type="entry name" value="DDE_Tnp_1"/>
    <property type="match status" value="1"/>
</dbReference>
<evidence type="ECO:0000256" key="3">
    <source>
        <dbReference type="ARBA" id="ARBA00023125"/>
    </source>
</evidence>
<dbReference type="EMBL" id="JFAX01000024">
    <property type="protein sequence ID" value="EXI65343.1"/>
    <property type="molecule type" value="Genomic_DNA"/>
</dbReference>
<feature type="domain" description="Transposase IS4-like" evidence="5">
    <location>
        <begin position="52"/>
        <end position="197"/>
    </location>
</feature>
<dbReference type="STRING" id="1454001.AW08_03262"/>
<accession>A0A011M6T7</accession>
<dbReference type="PANTHER" id="PTHR35604:SF2">
    <property type="entry name" value="TRANSPOSASE INSH FOR INSERTION SEQUENCE ELEMENT IS5A-RELATED"/>
    <property type="match status" value="1"/>
</dbReference>
<reference evidence="6" key="1">
    <citation type="submission" date="2014-02" db="EMBL/GenBank/DDBJ databases">
        <title>Expanding our view of genomic diversity in Candidatus Accumulibacter clades.</title>
        <authorList>
            <person name="Skennerton C.T."/>
            <person name="Barr J.J."/>
            <person name="Slater F.R."/>
            <person name="Bond P.L."/>
            <person name="Tyson G.W."/>
        </authorList>
    </citation>
    <scope>NUCLEOTIDE SEQUENCE [LARGE SCALE GENOMIC DNA]</scope>
</reference>
<evidence type="ECO:0000259" key="5">
    <source>
        <dbReference type="Pfam" id="PF01609"/>
    </source>
</evidence>
<evidence type="ECO:0000256" key="4">
    <source>
        <dbReference type="ARBA" id="ARBA00023172"/>
    </source>
</evidence>
<dbReference type="GO" id="GO:0003677">
    <property type="term" value="F:DNA binding"/>
    <property type="evidence" value="ECO:0007669"/>
    <property type="project" value="UniProtKB-KW"/>
</dbReference>
<evidence type="ECO:0000256" key="2">
    <source>
        <dbReference type="ARBA" id="ARBA00022578"/>
    </source>
</evidence>
<dbReference type="GO" id="GO:0006313">
    <property type="term" value="P:DNA transposition"/>
    <property type="evidence" value="ECO:0007669"/>
    <property type="project" value="InterPro"/>
</dbReference>
<organism evidence="6 7">
    <name type="scientific">Candidatus Accumulibacter adjunctus</name>
    <dbReference type="NCBI Taxonomy" id="1454001"/>
    <lineage>
        <taxon>Bacteria</taxon>
        <taxon>Pseudomonadati</taxon>
        <taxon>Pseudomonadota</taxon>
        <taxon>Betaproteobacteria</taxon>
        <taxon>Candidatus Accumulibacter</taxon>
    </lineage>
</organism>